<reference evidence="1 2" key="1">
    <citation type="submission" date="2016-07" db="EMBL/GenBank/DDBJ databases">
        <title>Genomic analysis of zinc-resistant bacterium Mucilaginibacter pedocola TBZ30.</title>
        <authorList>
            <person name="Huang J."/>
            <person name="Tang J."/>
        </authorList>
    </citation>
    <scope>NUCLEOTIDE SEQUENCE [LARGE SCALE GENOMIC DNA]</scope>
    <source>
        <strain evidence="1 2">TBZ30</strain>
    </source>
</reference>
<comment type="caution">
    <text evidence="1">The sequence shown here is derived from an EMBL/GenBank/DDBJ whole genome shotgun (WGS) entry which is preliminary data.</text>
</comment>
<dbReference type="OrthoDB" id="696307at2"/>
<dbReference type="STRING" id="1792845.BC343_03960"/>
<keyword evidence="2" id="KW-1185">Reference proteome</keyword>
<evidence type="ECO:0000313" key="1">
    <source>
        <dbReference type="EMBL" id="OOQ62207.1"/>
    </source>
</evidence>
<name>A0A1S9PMP7_9SPHI</name>
<organism evidence="1 2">
    <name type="scientific">Mucilaginibacter pedocola</name>
    <dbReference type="NCBI Taxonomy" id="1792845"/>
    <lineage>
        <taxon>Bacteria</taxon>
        <taxon>Pseudomonadati</taxon>
        <taxon>Bacteroidota</taxon>
        <taxon>Sphingobacteriia</taxon>
        <taxon>Sphingobacteriales</taxon>
        <taxon>Sphingobacteriaceae</taxon>
        <taxon>Mucilaginibacter</taxon>
    </lineage>
</organism>
<dbReference type="EMBL" id="MBTF01000001">
    <property type="protein sequence ID" value="OOQ62207.1"/>
    <property type="molecule type" value="Genomic_DNA"/>
</dbReference>
<dbReference type="RefSeq" id="WP_078346405.1">
    <property type="nucleotide sequence ID" value="NZ_MBTF01000001.1"/>
</dbReference>
<accession>A0A1S9PMP7</accession>
<protein>
    <submittedName>
        <fullName evidence="1">Uncharacterized protein</fullName>
    </submittedName>
</protein>
<proteinExistence type="predicted"/>
<dbReference type="AlphaFoldDB" id="A0A1S9PMP7"/>
<sequence length="276" mass="30416">MKNNIIAIIGLLLLINVKCVMGQTLPTQQSVTDSATIKNLIKEVSDLKSRTERNSTSIDIILASKVLDSKNQYGILKVNIVESIGSYQMLHEKVAAFIARNSSDKLDAFIKDLNNPQSNKLGFKLDEEIIKIVNNRIAPKEKNVAKKIIENIASISSSPLINSIPAISPALSITNSVIGLLRSTSIMKDKIDQVAITGFETDLNKFTKYYEILNEANAGLRYNIKNRDQSLSVLQQRIADAIGYQAKTLGVSIPTRGPNEELTNYLIVCSLSLIKI</sequence>
<evidence type="ECO:0000313" key="2">
    <source>
        <dbReference type="Proteomes" id="UP000189739"/>
    </source>
</evidence>
<gene>
    <name evidence="1" type="ORF">BC343_03960</name>
</gene>
<dbReference type="Proteomes" id="UP000189739">
    <property type="component" value="Unassembled WGS sequence"/>
</dbReference>